<feature type="compositionally biased region" description="Basic and acidic residues" evidence="1">
    <location>
        <begin position="107"/>
        <end position="138"/>
    </location>
</feature>
<dbReference type="EMBL" id="FLYH01000121">
    <property type="protein sequence ID" value="SCA83559.1"/>
    <property type="molecule type" value="Genomic_DNA"/>
</dbReference>
<dbReference type="Proteomes" id="UP000196402">
    <property type="component" value="Unassembled WGS sequence"/>
</dbReference>
<organism evidence="2 3">
    <name type="scientific">Plasmodium vivax</name>
    <name type="common">malaria parasite P. vivax</name>
    <dbReference type="NCBI Taxonomy" id="5855"/>
    <lineage>
        <taxon>Eukaryota</taxon>
        <taxon>Sar</taxon>
        <taxon>Alveolata</taxon>
        <taxon>Apicomplexa</taxon>
        <taxon>Aconoidasida</taxon>
        <taxon>Haemosporida</taxon>
        <taxon>Plasmodiidae</taxon>
        <taxon>Plasmodium</taxon>
        <taxon>Plasmodium (Plasmodium)</taxon>
    </lineage>
</organism>
<evidence type="ECO:0000313" key="2">
    <source>
        <dbReference type="EMBL" id="SCA83559.1"/>
    </source>
</evidence>
<gene>
    <name evidence="2" type="ORF">PVT01_000052600</name>
</gene>
<sequence>MLTTERADTYFNYNDYAETKALFLKKLNDNYDKDFLKNTFNYLKTQFNDAYLFEDVFKELQKHLTQDHILGYWSTDKGCRYINYVLNNECNDIISYLSSLQLEPPAKKEELDRHNQRPAHQIESEPKVQSETRDKVVEHMNALRSPETETTISERTPTAALPSIETEPFRGADSSIGEPSTMGSISRTEDESSLEDPTHDVQIRQQEEQFQEAQYPIPPIYPGMSVYRAELGHPYMKKEQSEGGFLNTVKDAFSTISENVDPVPVVGVSGGMGALFLLFRYTPVGTFFRGGRGRARRIPSGFSGPFPGEFPNFQDYEGGYIGYGPMNINPLAE</sequence>
<feature type="region of interest" description="Disordered" evidence="1">
    <location>
        <begin position="107"/>
        <end position="199"/>
    </location>
</feature>
<accession>A0A1G4EID8</accession>
<evidence type="ECO:0000256" key="1">
    <source>
        <dbReference type="SAM" id="MobiDB-lite"/>
    </source>
</evidence>
<evidence type="ECO:0000313" key="3">
    <source>
        <dbReference type="Proteomes" id="UP000196402"/>
    </source>
</evidence>
<protein>
    <submittedName>
        <fullName evidence="2">VIR protein</fullName>
    </submittedName>
</protein>
<name>A0A1G4EID8_PLAVI</name>
<dbReference type="AlphaFoldDB" id="A0A1G4EID8"/>
<reference evidence="2 3" key="1">
    <citation type="submission" date="2016-07" db="EMBL/GenBank/DDBJ databases">
        <authorList>
            <consortium name="Pathogen Informatics"/>
        </authorList>
    </citation>
    <scope>NUCLEOTIDE SEQUENCE [LARGE SCALE GENOMIC DNA]</scope>
</reference>
<dbReference type="VEuPathDB" id="PlasmoDB:PVP01_0001810"/>
<proteinExistence type="predicted"/>
<feature type="compositionally biased region" description="Polar residues" evidence="1">
    <location>
        <begin position="177"/>
        <end position="186"/>
    </location>
</feature>